<reference evidence="2 3" key="1">
    <citation type="journal article" date="2015" name="Stand. Genomic Sci.">
        <title>Genomic Encyclopedia of Bacterial and Archaeal Type Strains, Phase III: the genomes of soil and plant-associated and newly described type strains.</title>
        <authorList>
            <person name="Whitman W.B."/>
            <person name="Woyke T."/>
            <person name="Klenk H.P."/>
            <person name="Zhou Y."/>
            <person name="Lilburn T.G."/>
            <person name="Beck B.J."/>
            <person name="De Vos P."/>
            <person name="Vandamme P."/>
            <person name="Eisen J.A."/>
            <person name="Garrity G."/>
            <person name="Hugenholtz P."/>
            <person name="Kyrpides N.C."/>
        </authorList>
    </citation>
    <scope>NUCLEOTIDE SEQUENCE [LARGE SCALE GENOMIC DNA]</scope>
    <source>
        <strain evidence="2 3">CGMCC 1.10947</strain>
    </source>
</reference>
<dbReference type="EMBL" id="VLKL01000017">
    <property type="protein sequence ID" value="TWH99624.1"/>
    <property type="molecule type" value="Genomic_DNA"/>
</dbReference>
<organism evidence="2 3">
    <name type="scientific">Bradyrhizobium daqingense</name>
    <dbReference type="NCBI Taxonomy" id="993502"/>
    <lineage>
        <taxon>Bacteria</taxon>
        <taxon>Pseudomonadati</taxon>
        <taxon>Pseudomonadota</taxon>
        <taxon>Alphaproteobacteria</taxon>
        <taxon>Hyphomicrobiales</taxon>
        <taxon>Nitrobacteraceae</taxon>
        <taxon>Bradyrhizobium</taxon>
    </lineage>
</organism>
<dbReference type="AlphaFoldDB" id="A0A562KW76"/>
<dbReference type="RefSeq" id="WP_145639915.1">
    <property type="nucleotide sequence ID" value="NZ_CP088014.1"/>
</dbReference>
<dbReference type="Proteomes" id="UP000317176">
    <property type="component" value="Unassembled WGS sequence"/>
</dbReference>
<sequence>MSEEEFLARWSRRKREARAEPAKPAAVEPAPPSDVADDASKIDLSSLPSIDEIDAATDITAFLRKGIPQELGRAALRRAWAADPAIRDFVGLAENAWDFNDPTAMPGFGPLDCSSEELAALVDRIVGGVREAAQSLAEASIETADSSAQFHQADAPDPPDVTEPLGETERATIPVAVQPTVADTLAELAEPVRPRTHGGALPR</sequence>
<proteinExistence type="predicted"/>
<comment type="caution">
    <text evidence="2">The sequence shown here is derived from an EMBL/GenBank/DDBJ whole genome shotgun (WGS) entry which is preliminary data.</text>
</comment>
<protein>
    <submittedName>
        <fullName evidence="2">Uncharacterized protein DUF3306</fullName>
    </submittedName>
</protein>
<gene>
    <name evidence="2" type="ORF">IQ17_05342</name>
</gene>
<dbReference type="Pfam" id="PF11748">
    <property type="entry name" value="DUF3306"/>
    <property type="match status" value="1"/>
</dbReference>
<feature type="region of interest" description="Disordered" evidence="1">
    <location>
        <begin position="1"/>
        <end position="39"/>
    </location>
</feature>
<evidence type="ECO:0000313" key="3">
    <source>
        <dbReference type="Proteomes" id="UP000317176"/>
    </source>
</evidence>
<evidence type="ECO:0000256" key="1">
    <source>
        <dbReference type="SAM" id="MobiDB-lite"/>
    </source>
</evidence>
<dbReference type="OrthoDB" id="8100830at2"/>
<name>A0A562KW76_9BRAD</name>
<feature type="region of interest" description="Disordered" evidence="1">
    <location>
        <begin position="144"/>
        <end position="167"/>
    </location>
</feature>
<keyword evidence="3" id="KW-1185">Reference proteome</keyword>
<evidence type="ECO:0000313" key="2">
    <source>
        <dbReference type="EMBL" id="TWH99624.1"/>
    </source>
</evidence>
<accession>A0A562KW76</accession>
<dbReference type="InterPro" id="IPR021735">
    <property type="entry name" value="DUF3306"/>
</dbReference>